<feature type="compositionally biased region" description="Polar residues" evidence="15">
    <location>
        <begin position="490"/>
        <end position="500"/>
    </location>
</feature>
<keyword evidence="5 13" id="KW-0812">Transmembrane</keyword>
<keyword evidence="10" id="KW-0325">Glycoprotein</keyword>
<evidence type="ECO:0000256" key="13">
    <source>
        <dbReference type="RuleBase" id="RU361114"/>
    </source>
</evidence>
<name>A0A6V7Y5N5_MELEN</name>
<evidence type="ECO:0000256" key="3">
    <source>
        <dbReference type="ARBA" id="ARBA00022448"/>
    </source>
</evidence>
<evidence type="ECO:0000256" key="12">
    <source>
        <dbReference type="ARBA" id="ARBA00023303"/>
    </source>
</evidence>
<keyword evidence="4" id="KW-1003">Cell membrane</keyword>
<dbReference type="EMBL" id="CAJEWN010002992">
    <property type="protein sequence ID" value="CAD2206087.1"/>
    <property type="molecule type" value="Genomic_DNA"/>
</dbReference>
<dbReference type="OrthoDB" id="187568at2759"/>
<dbReference type="AlphaFoldDB" id="A0A6V7Y5N5"/>
<evidence type="ECO:0000256" key="4">
    <source>
        <dbReference type="ARBA" id="ARBA00022475"/>
    </source>
</evidence>
<keyword evidence="7 13" id="KW-0406">Ion transport</keyword>
<evidence type="ECO:0000256" key="2">
    <source>
        <dbReference type="ARBA" id="ARBA00009849"/>
    </source>
</evidence>
<dbReference type="GO" id="GO:0005886">
    <property type="term" value="C:plasma membrane"/>
    <property type="evidence" value="ECO:0007669"/>
    <property type="project" value="UniProtKB-SubCell"/>
</dbReference>
<gene>
    <name evidence="16" type="ORF">MENT_LOCUS59944</name>
</gene>
<feature type="transmembrane region" description="Helical" evidence="13">
    <location>
        <begin position="91"/>
        <end position="113"/>
    </location>
</feature>
<evidence type="ECO:0000256" key="11">
    <source>
        <dbReference type="ARBA" id="ARBA00023214"/>
    </source>
</evidence>
<dbReference type="Proteomes" id="UP000580250">
    <property type="component" value="Unassembled WGS sequence"/>
</dbReference>
<dbReference type="PANTHER" id="PTHR12424">
    <property type="entry name" value="TWEETY-RELATED"/>
    <property type="match status" value="1"/>
</dbReference>
<dbReference type="GO" id="GO:0072320">
    <property type="term" value="F:volume-sensitive chloride channel activity"/>
    <property type="evidence" value="ECO:0007669"/>
    <property type="project" value="TreeGrafter"/>
</dbReference>
<feature type="region of interest" description="Disordered" evidence="15">
    <location>
        <begin position="482"/>
        <end position="505"/>
    </location>
</feature>
<keyword evidence="11 13" id="KW-0868">Chloride</keyword>
<keyword evidence="14" id="KW-0175">Coiled coil</keyword>
<dbReference type="Pfam" id="PF04906">
    <property type="entry name" value="Tweety"/>
    <property type="match status" value="1"/>
</dbReference>
<evidence type="ECO:0000256" key="5">
    <source>
        <dbReference type="ARBA" id="ARBA00022692"/>
    </source>
</evidence>
<keyword evidence="9 13" id="KW-0869">Chloride channel</keyword>
<organism evidence="16 17">
    <name type="scientific">Meloidogyne enterolobii</name>
    <name type="common">Root-knot nematode worm</name>
    <name type="synonym">Meloidogyne mayaguensis</name>
    <dbReference type="NCBI Taxonomy" id="390850"/>
    <lineage>
        <taxon>Eukaryota</taxon>
        <taxon>Metazoa</taxon>
        <taxon>Ecdysozoa</taxon>
        <taxon>Nematoda</taxon>
        <taxon>Chromadorea</taxon>
        <taxon>Rhabditida</taxon>
        <taxon>Tylenchina</taxon>
        <taxon>Tylenchomorpha</taxon>
        <taxon>Tylenchoidea</taxon>
        <taxon>Meloidogynidae</taxon>
        <taxon>Meloidogyninae</taxon>
        <taxon>Meloidogyne</taxon>
    </lineage>
</organism>
<accession>A0A6V7Y5N5</accession>
<evidence type="ECO:0000256" key="8">
    <source>
        <dbReference type="ARBA" id="ARBA00023136"/>
    </source>
</evidence>
<comment type="subcellular location">
    <subcellularLocation>
        <location evidence="1 13">Cell membrane</location>
        <topology evidence="1 13">Multi-pass membrane protein</topology>
    </subcellularLocation>
</comment>
<proteinExistence type="inferred from homology"/>
<keyword evidence="3 13" id="KW-0813">Transport</keyword>
<evidence type="ECO:0000256" key="10">
    <source>
        <dbReference type="ARBA" id="ARBA00023180"/>
    </source>
</evidence>
<comment type="function">
    <text evidence="13">Probable chloride channel.</text>
</comment>
<dbReference type="GO" id="GO:0005229">
    <property type="term" value="F:intracellularly calcium-gated chloride channel activity"/>
    <property type="evidence" value="ECO:0007669"/>
    <property type="project" value="TreeGrafter"/>
</dbReference>
<sequence>MSGRNFADKLLNLIHNLPHFDFRFNRLRHDTPFDIDPNGEYMQSLVVFCAFGLALALLFLLATVIVWVAQCCFAHRSNGPQRNSRKRIDRLSLALFIVSILCFSLMGACLFGNEIFNKSVQSSLDGLGHLNDGLRRAAIQTQKLNHSQWQLSEHVDELTILIERKSRAHKNINQTQIREADALLTELSDKIDELKQQLTRTSIILFDTHFLDNTKRNAERIEFERWLLCLILQLIMCAVLFAGVIAFCRQSRKGAIIFSGLGLVIFLVSWLLFSAVFPLTVSHADFCSDGRTFLRSRLNDELLDLTNFYSECAPDEGLPPSIPLTLLSQLAKDQAGAEQRLGTLLARMFEKEKEIEKKENDKAFDSILQLTQSEIISSSKHLGALHFALQCGQLHKDVFTLRVGMCRYAFLGSVLISAGLFLLGLTLFVLLLLVAKSWYMFSRLPNDYLEVGEEDQFSPRIHDTMPDNIYDTNLFNPRARQHLSGGVDGGNNSDRMPTQNGGQQQPLLLGERQSWQQQMMTHNAAIASAPPATIGTSGGTLRGTLTRNGGLRVHSANYQQMNGASGGGAVYGRFQEYGDA</sequence>
<evidence type="ECO:0000256" key="6">
    <source>
        <dbReference type="ARBA" id="ARBA00022989"/>
    </source>
</evidence>
<evidence type="ECO:0000256" key="7">
    <source>
        <dbReference type="ARBA" id="ARBA00023065"/>
    </source>
</evidence>
<evidence type="ECO:0000313" key="17">
    <source>
        <dbReference type="Proteomes" id="UP000580250"/>
    </source>
</evidence>
<comment type="caution">
    <text evidence="16">The sequence shown here is derived from an EMBL/GenBank/DDBJ whole genome shotgun (WGS) entry which is preliminary data.</text>
</comment>
<evidence type="ECO:0000256" key="1">
    <source>
        <dbReference type="ARBA" id="ARBA00004651"/>
    </source>
</evidence>
<comment type="similarity">
    <text evidence="2 13">Belongs to the tweety family.</text>
</comment>
<feature type="transmembrane region" description="Helical" evidence="13">
    <location>
        <begin position="255"/>
        <end position="277"/>
    </location>
</feature>
<dbReference type="InterPro" id="IPR006990">
    <property type="entry name" value="Tweety"/>
</dbReference>
<keyword evidence="12 13" id="KW-0407">Ion channel</keyword>
<feature type="transmembrane region" description="Helical" evidence="13">
    <location>
        <begin position="408"/>
        <end position="434"/>
    </location>
</feature>
<feature type="transmembrane region" description="Helical" evidence="13">
    <location>
        <begin position="225"/>
        <end position="248"/>
    </location>
</feature>
<feature type="transmembrane region" description="Helical" evidence="13">
    <location>
        <begin position="45"/>
        <end position="70"/>
    </location>
</feature>
<protein>
    <recommendedName>
        <fullName evidence="13">Protein tweety homolog</fullName>
    </recommendedName>
</protein>
<evidence type="ECO:0000256" key="9">
    <source>
        <dbReference type="ARBA" id="ARBA00023173"/>
    </source>
</evidence>
<evidence type="ECO:0000256" key="14">
    <source>
        <dbReference type="SAM" id="Coils"/>
    </source>
</evidence>
<keyword evidence="6 13" id="KW-1133">Transmembrane helix</keyword>
<keyword evidence="8 13" id="KW-0472">Membrane</keyword>
<dbReference type="GO" id="GO:0034707">
    <property type="term" value="C:chloride channel complex"/>
    <property type="evidence" value="ECO:0007669"/>
    <property type="project" value="UniProtKB-UniRule"/>
</dbReference>
<reference evidence="16 17" key="1">
    <citation type="submission" date="2020-08" db="EMBL/GenBank/DDBJ databases">
        <authorList>
            <person name="Koutsovoulos G."/>
            <person name="Danchin GJ E."/>
        </authorList>
    </citation>
    <scope>NUCLEOTIDE SEQUENCE [LARGE SCALE GENOMIC DNA]</scope>
</reference>
<evidence type="ECO:0000256" key="15">
    <source>
        <dbReference type="SAM" id="MobiDB-lite"/>
    </source>
</evidence>
<evidence type="ECO:0000313" key="16">
    <source>
        <dbReference type="EMBL" id="CAD2206087.1"/>
    </source>
</evidence>
<dbReference type="PANTHER" id="PTHR12424:SF8">
    <property type="entry name" value="PROTEIN TWEETY"/>
    <property type="match status" value="1"/>
</dbReference>
<feature type="coiled-coil region" evidence="14">
    <location>
        <begin position="177"/>
        <end position="204"/>
    </location>
</feature>